<evidence type="ECO:0000313" key="9">
    <source>
        <dbReference type="Proteomes" id="UP000053820"/>
    </source>
</evidence>
<feature type="region of interest" description="Disordered" evidence="5">
    <location>
        <begin position="260"/>
        <end position="318"/>
    </location>
</feature>
<feature type="transmembrane region" description="Helical" evidence="6">
    <location>
        <begin position="347"/>
        <end position="364"/>
    </location>
</feature>
<name>A0A0C9V320_9AGAM</name>
<feature type="compositionally biased region" description="Low complexity" evidence="5">
    <location>
        <begin position="279"/>
        <end position="300"/>
    </location>
</feature>
<feature type="compositionally biased region" description="Polar residues" evidence="5">
    <location>
        <begin position="485"/>
        <end position="494"/>
    </location>
</feature>
<dbReference type="OrthoDB" id="74314at2759"/>
<evidence type="ECO:0000259" key="7">
    <source>
        <dbReference type="Pfam" id="PF06398"/>
    </source>
</evidence>
<reference evidence="8 9" key="1">
    <citation type="submission" date="2014-04" db="EMBL/GenBank/DDBJ databases">
        <title>Evolutionary Origins and Diversification of the Mycorrhizal Mutualists.</title>
        <authorList>
            <consortium name="DOE Joint Genome Institute"/>
            <consortium name="Mycorrhizal Genomics Consortium"/>
            <person name="Kohler A."/>
            <person name="Kuo A."/>
            <person name="Nagy L.G."/>
            <person name="Floudas D."/>
            <person name="Copeland A."/>
            <person name="Barry K.W."/>
            <person name="Cichocki N."/>
            <person name="Veneault-Fourrey C."/>
            <person name="LaButti K."/>
            <person name="Lindquist E.A."/>
            <person name="Lipzen A."/>
            <person name="Lundell T."/>
            <person name="Morin E."/>
            <person name="Murat C."/>
            <person name="Riley R."/>
            <person name="Ohm R."/>
            <person name="Sun H."/>
            <person name="Tunlid A."/>
            <person name="Henrissat B."/>
            <person name="Grigoriev I.V."/>
            <person name="Hibbett D.S."/>
            <person name="Martin F."/>
        </authorList>
    </citation>
    <scope>NUCLEOTIDE SEQUENCE [LARGE SCALE GENOMIC DNA]</scope>
    <source>
        <strain evidence="8 9">MD-312</strain>
    </source>
</reference>
<dbReference type="InterPro" id="IPR052816">
    <property type="entry name" value="Peroxisomal_Membrane_PEX28-32"/>
</dbReference>
<dbReference type="Proteomes" id="UP000053820">
    <property type="component" value="Unassembled WGS sequence"/>
</dbReference>
<organism evidence="8 9">
    <name type="scientific">Hydnomerulius pinastri MD-312</name>
    <dbReference type="NCBI Taxonomy" id="994086"/>
    <lineage>
        <taxon>Eukaryota</taxon>
        <taxon>Fungi</taxon>
        <taxon>Dikarya</taxon>
        <taxon>Basidiomycota</taxon>
        <taxon>Agaricomycotina</taxon>
        <taxon>Agaricomycetes</taxon>
        <taxon>Agaricomycetidae</taxon>
        <taxon>Boletales</taxon>
        <taxon>Boletales incertae sedis</taxon>
        <taxon>Leucogyrophana</taxon>
    </lineage>
</organism>
<feature type="transmembrane region" description="Helical" evidence="6">
    <location>
        <begin position="323"/>
        <end position="340"/>
    </location>
</feature>
<keyword evidence="9" id="KW-1185">Reference proteome</keyword>
<gene>
    <name evidence="8" type="ORF">HYDPIDRAFT_33002</name>
</gene>
<keyword evidence="3 6" id="KW-1133">Transmembrane helix</keyword>
<sequence>MATFEYVDIPADAIRLQSSPQDTQSHSIRAARKIFTSLPDSPNSTPAAAPSPWRVQLDGITISPPSAGSTTSTFMSPTKSALSLVPQLLLSSSLPTSASTPSATPSTSTTPSATTTFTSTTNPRAPPHSLLSTRDPLSLPIMTSNFRRFVAKIGPVFWLQDRVEEVILWKKGWRRTTVWLAVYGFLCYFPKMALLLPHALLLGIMLAYYPDPGKPSIPINVSEGTVDWQANIQAIQNLMGVLSDVHDALLPIFPLLTPPPTSQPPAPPPPSPTRSHFKSASTSTSTILPSSLSPSSDPSCTPKPKPSPAPAQPLSQPQPHHPPLILTLLSFLMLLPLLASPYVPLRLLFFLFGAGGVGCMHPFLRARLPGLIHATRALLSSGFTVPIPTLPTLRLNRARKLRFFPTLSSAPRASMSVTAKKLCVLGRQVWDDDRLEDAVWSAGAMGRVELWENERWVGGAGGRRGSVVGEGTAGEEAGEERESGDTSVGGSSRTMDLGADRPVGTWSKSNLRANERSGWTRGRDGWSGVGAEVSSNLTFSLSPDWAFVETEGWRADLEGGWVQDMVQCVADKKGGPGADEDGWIYTTDTWAHPRADARPGEGWVTRRRRWPLGYMDDISLAQRKAYDKEAMDLVANDAWNDEAFSMPLL</sequence>
<dbReference type="PANTHER" id="PTHR28304">
    <property type="entry name" value="PEROXISOMAL MEMBRANE PROTEIN PEX29"/>
    <property type="match status" value="1"/>
</dbReference>
<dbReference type="PANTHER" id="PTHR28304:SF2">
    <property type="entry name" value="PEROXISOMAL MEMBRANE PROTEIN PEX29"/>
    <property type="match status" value="1"/>
</dbReference>
<feature type="compositionally biased region" description="Pro residues" evidence="5">
    <location>
        <begin position="301"/>
        <end position="311"/>
    </location>
</feature>
<feature type="domain" description="TECPR1-like DysF" evidence="7">
    <location>
        <begin position="136"/>
        <end position="210"/>
    </location>
</feature>
<evidence type="ECO:0000313" key="8">
    <source>
        <dbReference type="EMBL" id="KIJ59664.1"/>
    </source>
</evidence>
<feature type="region of interest" description="Disordered" evidence="5">
    <location>
        <begin position="462"/>
        <end position="507"/>
    </location>
</feature>
<feature type="compositionally biased region" description="Low complexity" evidence="5">
    <location>
        <begin position="95"/>
        <end position="121"/>
    </location>
</feature>
<dbReference type="GO" id="GO:0005778">
    <property type="term" value="C:peroxisomal membrane"/>
    <property type="evidence" value="ECO:0007669"/>
    <property type="project" value="UniProtKB-ARBA"/>
</dbReference>
<evidence type="ECO:0000256" key="6">
    <source>
        <dbReference type="SAM" id="Phobius"/>
    </source>
</evidence>
<evidence type="ECO:0000256" key="1">
    <source>
        <dbReference type="ARBA" id="ARBA00004141"/>
    </source>
</evidence>
<dbReference type="GO" id="GO:0007031">
    <property type="term" value="P:peroxisome organization"/>
    <property type="evidence" value="ECO:0007669"/>
    <property type="project" value="TreeGrafter"/>
</dbReference>
<dbReference type="Pfam" id="PF06398">
    <property type="entry name" value="Pex24p"/>
    <property type="match status" value="1"/>
</dbReference>
<dbReference type="AlphaFoldDB" id="A0A0C9V320"/>
<feature type="region of interest" description="Disordered" evidence="5">
    <location>
        <begin position="95"/>
        <end position="132"/>
    </location>
</feature>
<dbReference type="HOGENOM" id="CLU_029283_0_0_1"/>
<comment type="subcellular location">
    <subcellularLocation>
        <location evidence="1">Membrane</location>
        <topology evidence="1">Multi-pass membrane protein</topology>
    </subcellularLocation>
</comment>
<keyword evidence="4 6" id="KW-0472">Membrane</keyword>
<evidence type="ECO:0000256" key="5">
    <source>
        <dbReference type="SAM" id="MobiDB-lite"/>
    </source>
</evidence>
<evidence type="ECO:0000256" key="4">
    <source>
        <dbReference type="ARBA" id="ARBA00023136"/>
    </source>
</evidence>
<proteinExistence type="predicted"/>
<protein>
    <submittedName>
        <fullName evidence="8">Unplaced genomic scaffold scaffold_49, whole genome shotgun sequence</fullName>
    </submittedName>
</protein>
<feature type="transmembrane region" description="Helical" evidence="6">
    <location>
        <begin position="178"/>
        <end position="209"/>
    </location>
</feature>
<keyword evidence="2 6" id="KW-0812">Transmembrane</keyword>
<dbReference type="InterPro" id="IPR010482">
    <property type="entry name" value="TECPR1-like_DysF"/>
</dbReference>
<evidence type="ECO:0000256" key="3">
    <source>
        <dbReference type="ARBA" id="ARBA00022989"/>
    </source>
</evidence>
<evidence type="ECO:0000256" key="2">
    <source>
        <dbReference type="ARBA" id="ARBA00022692"/>
    </source>
</evidence>
<dbReference type="EMBL" id="KN839883">
    <property type="protein sequence ID" value="KIJ59664.1"/>
    <property type="molecule type" value="Genomic_DNA"/>
</dbReference>
<feature type="compositionally biased region" description="Pro residues" evidence="5">
    <location>
        <begin position="260"/>
        <end position="272"/>
    </location>
</feature>
<accession>A0A0C9V320</accession>